<dbReference type="AlphaFoldDB" id="A0A918YPA9"/>
<evidence type="ECO:0000313" key="3">
    <source>
        <dbReference type="Proteomes" id="UP000655443"/>
    </source>
</evidence>
<accession>A0A918YPA9</accession>
<sequence length="870" mass="90521">MRPRDTCPSTLPDTPLPVDNPPGLPSLRTRIGTFGSFRRTMLERIAVRSELAALTTRDPDDHAVALVEQWAVLADVLTFYGERYANEAYLGTATRDESLHRLVRLIGYRPRPGVSATTTLAFTLGARTAVSVPTGFAVQSVPGPGEEPQTFETLEDCAADWRFNSLPAFGKPVRFDKGDNPLTAPGGVLVDPADSPAVRDQVRPGDPVVLVTQGHGPDGAVRTVVTAVDSGPAGLRLHFGPGKGTAVFRPKRTLRVFGHDAPDTTPPTAHPDPSVPGGVRWDWGQPTPGLDVGAGRPLPLEGTHQDLAVGTWLLVVITPRNSAKTEEFTQVVTVTAVETDVETIAGVTAPVALVSTSPAFPEIPDRRCARITELHGDRLPLLDYDYPATLGSELWIPGLAEGDAVRVVGPPDADRSQAPVISPADLIEGRRVMLADSSGHVVATALKHQARREPPDAVPGTSCHLVVPVGASPDETAALDAATTSLLGNAAAAGHGTTVPGEVLGSGDASATFQRFALAKGPLTRVPAPTPEGSVPALTVRVDGLAWTAVPELLAAGPEDEVFALRTEPDGSTTVQFGDSATGARPRTGASNLVAVYRHGAGLAGRVRAGSLTQALHRLPGVEAVVNPAAAQGGADQENATALRERAPGIARVLGRAVSAADCVDMLIATGQVAKASSATLWDGRGMLIAVTVAAPAGGTFAPASLRLLAQVVASASPPYRRVVVQDHVPVPVTITATVVPDPGADANSVLAAVRQALSHRLSFDRTALARPLHLSDLYLATSDVRGVAAVNITELAFLRPDGLTDTEWEAYLTAHGAGTDPLPERLRLLGVRTDPQGTVLPAELPSLTAEDLTVTLVAAPPTPTTGGLE</sequence>
<organism evidence="2 3">
    <name type="scientific">Streptomyces alanosinicus</name>
    <dbReference type="NCBI Taxonomy" id="68171"/>
    <lineage>
        <taxon>Bacteria</taxon>
        <taxon>Bacillati</taxon>
        <taxon>Actinomycetota</taxon>
        <taxon>Actinomycetes</taxon>
        <taxon>Kitasatosporales</taxon>
        <taxon>Streptomycetaceae</taxon>
        <taxon>Streptomyces</taxon>
    </lineage>
</organism>
<proteinExistence type="predicted"/>
<dbReference type="Proteomes" id="UP000655443">
    <property type="component" value="Unassembled WGS sequence"/>
</dbReference>
<name>A0A918YPA9_9ACTN</name>
<protein>
    <recommendedName>
        <fullName evidence="4">Baseplate assembly protein</fullName>
    </recommendedName>
</protein>
<evidence type="ECO:0008006" key="4">
    <source>
        <dbReference type="Google" id="ProtNLM"/>
    </source>
</evidence>
<evidence type="ECO:0000256" key="1">
    <source>
        <dbReference type="SAM" id="MobiDB-lite"/>
    </source>
</evidence>
<comment type="caution">
    <text evidence="2">The sequence shown here is derived from an EMBL/GenBank/DDBJ whole genome shotgun (WGS) entry which is preliminary data.</text>
</comment>
<keyword evidence="3" id="KW-1185">Reference proteome</keyword>
<dbReference type="EMBL" id="BMVG01000017">
    <property type="protein sequence ID" value="GHE08573.1"/>
    <property type="molecule type" value="Genomic_DNA"/>
</dbReference>
<evidence type="ECO:0000313" key="2">
    <source>
        <dbReference type="EMBL" id="GHE08573.1"/>
    </source>
</evidence>
<feature type="compositionally biased region" description="Pro residues" evidence="1">
    <location>
        <begin position="14"/>
        <end position="24"/>
    </location>
</feature>
<reference evidence="2" key="2">
    <citation type="submission" date="2020-09" db="EMBL/GenBank/DDBJ databases">
        <authorList>
            <person name="Sun Q."/>
            <person name="Ohkuma M."/>
        </authorList>
    </citation>
    <scope>NUCLEOTIDE SEQUENCE</scope>
    <source>
        <strain evidence="2">JCM 4714</strain>
    </source>
</reference>
<feature type="region of interest" description="Disordered" evidence="1">
    <location>
        <begin position="1"/>
        <end position="24"/>
    </location>
</feature>
<gene>
    <name evidence="2" type="ORF">GCM10010339_57850</name>
</gene>
<dbReference type="RefSeq" id="WP_189956573.1">
    <property type="nucleotide sequence ID" value="NZ_BMVG01000017.1"/>
</dbReference>
<reference evidence="2" key="1">
    <citation type="journal article" date="2014" name="Int. J. Syst. Evol. Microbiol.">
        <title>Complete genome sequence of Corynebacterium casei LMG S-19264T (=DSM 44701T), isolated from a smear-ripened cheese.</title>
        <authorList>
            <consortium name="US DOE Joint Genome Institute (JGI-PGF)"/>
            <person name="Walter F."/>
            <person name="Albersmeier A."/>
            <person name="Kalinowski J."/>
            <person name="Ruckert C."/>
        </authorList>
    </citation>
    <scope>NUCLEOTIDE SEQUENCE</scope>
    <source>
        <strain evidence="2">JCM 4714</strain>
    </source>
</reference>